<dbReference type="PANTHER" id="PTHR34698:SF2">
    <property type="entry name" value="5-OXOPROLINASE SUBUNIT B"/>
    <property type="match status" value="1"/>
</dbReference>
<dbReference type="Proteomes" id="UP001500888">
    <property type="component" value="Unassembled WGS sequence"/>
</dbReference>
<evidence type="ECO:0000313" key="5">
    <source>
        <dbReference type="EMBL" id="GAA3809611.1"/>
    </source>
</evidence>
<dbReference type="PANTHER" id="PTHR34698">
    <property type="entry name" value="5-OXOPROLINASE SUBUNIT B"/>
    <property type="match status" value="1"/>
</dbReference>
<dbReference type="SMART" id="SM00796">
    <property type="entry name" value="AHS1"/>
    <property type="match status" value="1"/>
</dbReference>
<feature type="domain" description="Carboxyltransferase" evidence="4">
    <location>
        <begin position="3"/>
        <end position="192"/>
    </location>
</feature>
<evidence type="ECO:0000259" key="4">
    <source>
        <dbReference type="SMART" id="SM00796"/>
    </source>
</evidence>
<dbReference type="GO" id="GO:0016787">
    <property type="term" value="F:hydrolase activity"/>
    <property type="evidence" value="ECO:0007669"/>
    <property type="project" value="UniProtKB-KW"/>
</dbReference>
<evidence type="ECO:0000313" key="6">
    <source>
        <dbReference type="Proteomes" id="UP001500888"/>
    </source>
</evidence>
<dbReference type="Gene3D" id="3.30.1360.40">
    <property type="match status" value="1"/>
</dbReference>
<evidence type="ECO:0000256" key="1">
    <source>
        <dbReference type="ARBA" id="ARBA00022741"/>
    </source>
</evidence>
<proteinExistence type="predicted"/>
<name>A0ABP7I1M5_9ACTN</name>
<keyword evidence="3" id="KW-0067">ATP-binding</keyword>
<dbReference type="RefSeq" id="WP_344939785.1">
    <property type="nucleotide sequence ID" value="NZ_BAAAZR010000007.1"/>
</dbReference>
<dbReference type="Pfam" id="PF02682">
    <property type="entry name" value="CT_C_D"/>
    <property type="match status" value="1"/>
</dbReference>
<gene>
    <name evidence="5" type="ORF">GCM10022226_32440</name>
</gene>
<dbReference type="Gene3D" id="2.40.100.10">
    <property type="entry name" value="Cyclophilin-like"/>
    <property type="match status" value="1"/>
</dbReference>
<evidence type="ECO:0000256" key="3">
    <source>
        <dbReference type="ARBA" id="ARBA00022840"/>
    </source>
</evidence>
<accession>A0ABP7I1M5</accession>
<dbReference type="EMBL" id="BAAAZR010000007">
    <property type="protein sequence ID" value="GAA3809611.1"/>
    <property type="molecule type" value="Genomic_DNA"/>
</dbReference>
<organism evidence="5 6">
    <name type="scientific">Sphaerisporangium flaviroseum</name>
    <dbReference type="NCBI Taxonomy" id="509199"/>
    <lineage>
        <taxon>Bacteria</taxon>
        <taxon>Bacillati</taxon>
        <taxon>Actinomycetota</taxon>
        <taxon>Actinomycetes</taxon>
        <taxon>Streptosporangiales</taxon>
        <taxon>Streptosporangiaceae</taxon>
        <taxon>Sphaerisporangium</taxon>
    </lineage>
</organism>
<comment type="caution">
    <text evidence="5">The sequence shown here is derived from an EMBL/GenBank/DDBJ whole genome shotgun (WGS) entry which is preliminary data.</text>
</comment>
<dbReference type="InterPro" id="IPR003833">
    <property type="entry name" value="CT_C_D"/>
</dbReference>
<dbReference type="InterPro" id="IPR029000">
    <property type="entry name" value="Cyclophilin-like_dom_sf"/>
</dbReference>
<sequence length="206" mass="21907">MNPRFLRCGDSALLVEVDDVGEVVALYEALTAHPPQGVTDILPAARTVMLRFERPAQHDTVRSAVLSTRPATGSRSEAGEVTIPVVYDGADLADVAALTGLSEHEVVDAHTGTPWTVAFSGFAPGFGYLVGGDPRLDVPRRTESRVRVPAGSVALAAGFSAVYPRESPGGWQLIGHADVEVWDVTADPPALLRPGMRVRFAEARRA</sequence>
<dbReference type="SUPFAM" id="SSF160467">
    <property type="entry name" value="PH0987 N-terminal domain-like"/>
    <property type="match status" value="1"/>
</dbReference>
<keyword evidence="6" id="KW-1185">Reference proteome</keyword>
<evidence type="ECO:0000256" key="2">
    <source>
        <dbReference type="ARBA" id="ARBA00022801"/>
    </source>
</evidence>
<keyword evidence="1" id="KW-0547">Nucleotide-binding</keyword>
<keyword evidence="2 5" id="KW-0378">Hydrolase</keyword>
<dbReference type="InterPro" id="IPR010016">
    <property type="entry name" value="PxpB"/>
</dbReference>
<dbReference type="SUPFAM" id="SSF50891">
    <property type="entry name" value="Cyclophilin-like"/>
    <property type="match status" value="1"/>
</dbReference>
<reference evidence="6" key="1">
    <citation type="journal article" date="2019" name="Int. J. Syst. Evol. Microbiol.">
        <title>The Global Catalogue of Microorganisms (GCM) 10K type strain sequencing project: providing services to taxonomists for standard genome sequencing and annotation.</title>
        <authorList>
            <consortium name="The Broad Institute Genomics Platform"/>
            <consortium name="The Broad Institute Genome Sequencing Center for Infectious Disease"/>
            <person name="Wu L."/>
            <person name="Ma J."/>
        </authorList>
    </citation>
    <scope>NUCLEOTIDE SEQUENCE [LARGE SCALE GENOMIC DNA]</scope>
    <source>
        <strain evidence="6">JCM 16908</strain>
    </source>
</reference>
<protein>
    <submittedName>
        <fullName evidence="5">Allophanate hydrolase subunit 1</fullName>
    </submittedName>
</protein>